<dbReference type="InterPro" id="IPR045854">
    <property type="entry name" value="NO2/SO3_Rdtase_4Fe4S_sf"/>
</dbReference>
<dbReference type="Proteomes" id="UP000175829">
    <property type="component" value="Unassembled WGS sequence"/>
</dbReference>
<dbReference type="Gene3D" id="3.90.480.10">
    <property type="entry name" value="Sulfite Reductase Hemoprotein,Domain 2"/>
    <property type="match status" value="1"/>
</dbReference>
<feature type="region of interest" description="Disordered" evidence="7">
    <location>
        <begin position="449"/>
        <end position="518"/>
    </location>
</feature>
<evidence type="ECO:0000256" key="6">
    <source>
        <dbReference type="ARBA" id="ARBA00023014"/>
    </source>
</evidence>
<evidence type="ECO:0000313" key="9">
    <source>
        <dbReference type="EMBL" id="OEV01907.1"/>
    </source>
</evidence>
<dbReference type="GO" id="GO:0016491">
    <property type="term" value="F:oxidoreductase activity"/>
    <property type="evidence" value="ECO:0007669"/>
    <property type="project" value="UniProtKB-KW"/>
</dbReference>
<organism evidence="9 10">
    <name type="scientific">Streptomyces qinglanensis</name>
    <dbReference type="NCBI Taxonomy" id="943816"/>
    <lineage>
        <taxon>Bacteria</taxon>
        <taxon>Bacillati</taxon>
        <taxon>Actinomycetota</taxon>
        <taxon>Actinomycetes</taxon>
        <taxon>Kitasatosporales</taxon>
        <taxon>Streptomycetaceae</taxon>
        <taxon>Streptomyces</taxon>
    </lineage>
</organism>
<dbReference type="SUPFAM" id="SSF55124">
    <property type="entry name" value="Nitrite/Sulfite reductase N-terminal domain-like"/>
    <property type="match status" value="2"/>
</dbReference>
<keyword evidence="4" id="KW-0560">Oxidoreductase</keyword>
<dbReference type="Gene3D" id="3.30.413.10">
    <property type="entry name" value="Sulfite Reductase Hemoprotein, domain 1"/>
    <property type="match status" value="1"/>
</dbReference>
<evidence type="ECO:0000256" key="3">
    <source>
        <dbReference type="ARBA" id="ARBA00022723"/>
    </source>
</evidence>
<keyword evidence="6" id="KW-0411">Iron-sulfur</keyword>
<evidence type="ECO:0000256" key="5">
    <source>
        <dbReference type="ARBA" id="ARBA00023004"/>
    </source>
</evidence>
<feature type="compositionally biased region" description="Basic and acidic residues" evidence="7">
    <location>
        <begin position="495"/>
        <end position="518"/>
    </location>
</feature>
<dbReference type="PATRIC" id="fig|943816.4.peg.5285"/>
<feature type="compositionally biased region" description="Low complexity" evidence="7">
    <location>
        <begin position="455"/>
        <end position="468"/>
    </location>
</feature>
<evidence type="ECO:0000256" key="4">
    <source>
        <dbReference type="ARBA" id="ARBA00023002"/>
    </source>
</evidence>
<name>A0A1E7KDD8_9ACTN</name>
<dbReference type="NCBIfam" id="TIGR02435">
    <property type="entry name" value="CobG"/>
    <property type="match status" value="1"/>
</dbReference>
<keyword evidence="2" id="KW-0349">Heme</keyword>
<dbReference type="InterPro" id="IPR005117">
    <property type="entry name" value="NiRdtase/SiRdtase_haem-b_fer"/>
</dbReference>
<evidence type="ECO:0000256" key="7">
    <source>
        <dbReference type="SAM" id="MobiDB-lite"/>
    </source>
</evidence>
<dbReference type="PANTHER" id="PTHR32439">
    <property type="entry name" value="FERREDOXIN--NITRITE REDUCTASE, CHLOROPLASTIC"/>
    <property type="match status" value="1"/>
</dbReference>
<evidence type="ECO:0000256" key="1">
    <source>
        <dbReference type="ARBA" id="ARBA00022485"/>
    </source>
</evidence>
<dbReference type="InterPro" id="IPR051329">
    <property type="entry name" value="NIR_SIR_4Fe-4S"/>
</dbReference>
<dbReference type="InterPro" id="IPR036136">
    <property type="entry name" value="Nit/Sulf_reduc_fer-like_dom_sf"/>
</dbReference>
<feature type="domain" description="Nitrite/Sulfite reductase ferredoxin-like" evidence="8">
    <location>
        <begin position="298"/>
        <end position="357"/>
    </location>
</feature>
<evidence type="ECO:0000313" key="10">
    <source>
        <dbReference type="Proteomes" id="UP000175829"/>
    </source>
</evidence>
<keyword evidence="5" id="KW-0408">Iron</keyword>
<dbReference type="AlphaFoldDB" id="A0A1E7KDD8"/>
<comment type="caution">
    <text evidence="9">The sequence shown here is derived from an EMBL/GenBank/DDBJ whole genome shotgun (WGS) entry which is preliminary data.</text>
</comment>
<keyword evidence="1" id="KW-0004">4Fe-4S</keyword>
<gene>
    <name evidence="9" type="ORF">AN217_01020</name>
</gene>
<dbReference type="InterPro" id="IPR012798">
    <property type="entry name" value="Cbl_synth_CobG-like"/>
</dbReference>
<reference evidence="9 10" key="1">
    <citation type="journal article" date="2016" name="Front. Microbiol.">
        <title>Comparative Genomics Analysis of Streptomyces Species Reveals Their Adaptation to the Marine Environment and Their Diversity at the Genomic Level.</title>
        <authorList>
            <person name="Tian X."/>
            <person name="Zhang Z."/>
            <person name="Yang T."/>
            <person name="Chen M."/>
            <person name="Li J."/>
            <person name="Chen F."/>
            <person name="Yang J."/>
            <person name="Li W."/>
            <person name="Zhang B."/>
            <person name="Zhang Z."/>
            <person name="Wu J."/>
            <person name="Zhang C."/>
            <person name="Long L."/>
            <person name="Xiao J."/>
        </authorList>
    </citation>
    <scope>NUCLEOTIDE SEQUENCE [LARGE SCALE GENOMIC DNA]</scope>
    <source>
        <strain evidence="9 10">SCSIO M10379</strain>
    </source>
</reference>
<feature type="compositionally biased region" description="Basic and acidic residues" evidence="7">
    <location>
        <begin position="469"/>
        <end position="481"/>
    </location>
</feature>
<dbReference type="GO" id="GO:0046872">
    <property type="term" value="F:metal ion binding"/>
    <property type="evidence" value="ECO:0007669"/>
    <property type="project" value="UniProtKB-KW"/>
</dbReference>
<evidence type="ECO:0000256" key="2">
    <source>
        <dbReference type="ARBA" id="ARBA00022617"/>
    </source>
</evidence>
<feature type="region of interest" description="Disordered" evidence="7">
    <location>
        <begin position="1"/>
        <end position="26"/>
    </location>
</feature>
<protein>
    <submittedName>
        <fullName evidence="9">Precorrin-3B synthase</fullName>
    </submittedName>
</protein>
<dbReference type="EMBL" id="LJGV01000021">
    <property type="protein sequence ID" value="OEV01907.1"/>
    <property type="molecule type" value="Genomic_DNA"/>
</dbReference>
<proteinExistence type="predicted"/>
<dbReference type="SUPFAM" id="SSF56014">
    <property type="entry name" value="Nitrite and sulphite reductase 4Fe-4S domain-like"/>
    <property type="match status" value="1"/>
</dbReference>
<dbReference type="Pfam" id="PF03460">
    <property type="entry name" value="NIR_SIR_ferr"/>
    <property type="match status" value="2"/>
</dbReference>
<dbReference type="PANTHER" id="PTHR32439:SF9">
    <property type="entry name" value="BLR3264 PROTEIN"/>
    <property type="match status" value="1"/>
</dbReference>
<sequence>MLADMVMPSSRPSAHGTTPVAEATSCAAPRERADACPGALRLHRADDGGLARVRVPGGVLDIAQAAALHAAATRLGSGELHLTSRGNVQLRGLREDAGPDLAELLSSAGLLPSPAHERVRNIVASPLSGLDGSGHRDVAGQLTELDQLLCESEVLRELSGRFLFAVDDGRGDVAALGADVTLLAEPDGTALLYLGADRDAGVLRVADEHAAAAAVVAAETFLDAARESGLRAWRVADLAVTGAELARRTALRLGAGAREAPLASLPAAPALGPRAAQIRTAQITEAPVPGPVTGPSGAVALSVLAPLGRLTGRQWELLTRTAEREGDGTLRMTPWRGVVVPGLTRSRAPGVRTALGAAGLVTDPASPWRGAGACAGRPGCAKSLTDVRADAAALARPGPVPGPGSGSFALPVYWSGCERRCGHPRGDRVEVVAGADGYRVAVVRGTGEELPVPVPAGSDPGAAAAAARVPEDGGPHRDDGTGHGGGALAGAAARESNRPSERSGGRAPAREDSATAGP</sequence>
<accession>A0A1E7KDD8</accession>
<keyword evidence="3" id="KW-0479">Metal-binding</keyword>
<evidence type="ECO:0000259" key="8">
    <source>
        <dbReference type="Pfam" id="PF03460"/>
    </source>
</evidence>
<feature type="domain" description="Nitrite/Sulfite reductase ferredoxin-like" evidence="8">
    <location>
        <begin position="50"/>
        <end position="105"/>
    </location>
</feature>
<dbReference type="GO" id="GO:0051539">
    <property type="term" value="F:4 iron, 4 sulfur cluster binding"/>
    <property type="evidence" value="ECO:0007669"/>
    <property type="project" value="UniProtKB-KW"/>
</dbReference>